<dbReference type="InterPro" id="IPR013103">
    <property type="entry name" value="RVT_2"/>
</dbReference>
<keyword evidence="3" id="KW-1185">Reference proteome</keyword>
<feature type="domain" description="Reverse transcriptase Ty1/copia-type" evidence="1">
    <location>
        <begin position="53"/>
        <end position="94"/>
    </location>
</feature>
<comment type="caution">
    <text evidence="2">The sequence shown here is derived from an EMBL/GenBank/DDBJ whole genome shotgun (WGS) entry which is preliminary data.</text>
</comment>
<evidence type="ECO:0000313" key="2">
    <source>
        <dbReference type="EMBL" id="GJT21288.1"/>
    </source>
</evidence>
<evidence type="ECO:0000259" key="1">
    <source>
        <dbReference type="Pfam" id="PF07727"/>
    </source>
</evidence>
<protein>
    <submittedName>
        <fullName evidence="2">Retrovirus-related pol polyprotein from transposon TNT 1-94</fullName>
    </submittedName>
</protein>
<accession>A0ABQ5C5Q2</accession>
<evidence type="ECO:0000313" key="3">
    <source>
        <dbReference type="Proteomes" id="UP001151760"/>
    </source>
</evidence>
<organism evidence="2 3">
    <name type="scientific">Tanacetum coccineum</name>
    <dbReference type="NCBI Taxonomy" id="301880"/>
    <lineage>
        <taxon>Eukaryota</taxon>
        <taxon>Viridiplantae</taxon>
        <taxon>Streptophyta</taxon>
        <taxon>Embryophyta</taxon>
        <taxon>Tracheophyta</taxon>
        <taxon>Spermatophyta</taxon>
        <taxon>Magnoliopsida</taxon>
        <taxon>eudicotyledons</taxon>
        <taxon>Gunneridae</taxon>
        <taxon>Pentapetalae</taxon>
        <taxon>asterids</taxon>
        <taxon>campanulids</taxon>
        <taxon>Asterales</taxon>
        <taxon>Asteraceae</taxon>
        <taxon>Asteroideae</taxon>
        <taxon>Anthemideae</taxon>
        <taxon>Anthemidinae</taxon>
        <taxon>Tanacetum</taxon>
    </lineage>
</organism>
<gene>
    <name evidence="2" type="ORF">Tco_0891225</name>
</gene>
<dbReference type="Proteomes" id="UP001151760">
    <property type="component" value="Unassembled WGS sequence"/>
</dbReference>
<dbReference type="Pfam" id="PF07727">
    <property type="entry name" value="RVT_2"/>
    <property type="match status" value="1"/>
</dbReference>
<sequence length="242" mass="28179">MCMFALTVSTTEPKNIKEAMADHVWIEAMQEELHQFDRPKVGNLLTNHLEHNGFVDIDHPEKVYRLRKALYGLKQASRAWYYEILKFMISKGLSKGEMKFFLELQIHQSLRGIFINQFKYALKILKKHGMDKCDSFGTPMDTLPKLDADPSARPTEKQLKEVKRIFWYLKKTINIGDKLVIRCLRSNAIVMSTAEAEYVALSASCAQVLWMRTQLKDYGFDYNKILFYLRHPSAIGHLMQKP</sequence>
<dbReference type="EMBL" id="BQNB010013876">
    <property type="protein sequence ID" value="GJT21288.1"/>
    <property type="molecule type" value="Genomic_DNA"/>
</dbReference>
<reference evidence="2" key="1">
    <citation type="journal article" date="2022" name="Int. J. Mol. Sci.">
        <title>Draft Genome of Tanacetum Coccineum: Genomic Comparison of Closely Related Tanacetum-Family Plants.</title>
        <authorList>
            <person name="Yamashiro T."/>
            <person name="Shiraishi A."/>
            <person name="Nakayama K."/>
            <person name="Satake H."/>
        </authorList>
    </citation>
    <scope>NUCLEOTIDE SEQUENCE</scope>
</reference>
<proteinExistence type="predicted"/>
<reference evidence="2" key="2">
    <citation type="submission" date="2022-01" db="EMBL/GenBank/DDBJ databases">
        <authorList>
            <person name="Yamashiro T."/>
            <person name="Shiraishi A."/>
            <person name="Satake H."/>
            <person name="Nakayama K."/>
        </authorList>
    </citation>
    <scope>NUCLEOTIDE SEQUENCE</scope>
</reference>
<name>A0ABQ5C5Q2_9ASTR</name>